<dbReference type="NCBIfam" id="TIGR00247">
    <property type="entry name" value="endolytic transglycosylase MltG"/>
    <property type="match status" value="1"/>
</dbReference>
<proteinExistence type="inferred from homology"/>
<evidence type="ECO:0000256" key="7">
    <source>
        <dbReference type="HAMAP-Rule" id="MF_02065"/>
    </source>
</evidence>
<dbReference type="PANTHER" id="PTHR30518:SF2">
    <property type="entry name" value="ENDOLYTIC MUREIN TRANSGLYCOSYLASE"/>
    <property type="match status" value="1"/>
</dbReference>
<sequence>MENYHDEQKKSGRRKRKAIGITISLIVLILIGGGIGTALYISSALQPTASSDQEVRVKIPSGTGSAQIAKLLKDEGMIKDSTIFTIYLKMKKEGSRFQAGEYAMKPGMTFDQMIEQMNNGQTVKEEVFRVTIPEGYTIEQIADKLGEQTPWSADEFLQLMDNPEQFKSAAAADLPDNELLKHRLEGYLFPETYEFKKGSTVEDFIERALQELDKKLDTLPSDWQDRMKALNLNRHQMLTIASLIEREVVLDEERPLVAGVIYNRLNTNMKLQIDATVQYLFDKFKERLYEKDLLVDSPYNTYKNLGLPPGPIASPSIASIKAALYPQETKYFFYLTKKDGTQGHLFAETFEEHKKNKTISEQTAK</sequence>
<evidence type="ECO:0000256" key="4">
    <source>
        <dbReference type="ARBA" id="ARBA00023136"/>
    </source>
</evidence>
<keyword evidence="4 7" id="KW-0472">Membrane</keyword>
<evidence type="ECO:0000313" key="8">
    <source>
        <dbReference type="EMBL" id="MBP1995692.1"/>
    </source>
</evidence>
<keyword evidence="3 7" id="KW-1133">Transmembrane helix</keyword>
<dbReference type="InterPro" id="IPR003770">
    <property type="entry name" value="MLTG-like"/>
</dbReference>
<name>A0ABS4J759_9BACL</name>
<organism evidence="8 9">
    <name type="scientific">Paenibacillus eucommiae</name>
    <dbReference type="NCBI Taxonomy" id="1355755"/>
    <lineage>
        <taxon>Bacteria</taxon>
        <taxon>Bacillati</taxon>
        <taxon>Bacillota</taxon>
        <taxon>Bacilli</taxon>
        <taxon>Bacillales</taxon>
        <taxon>Paenibacillaceae</taxon>
        <taxon>Paenibacillus</taxon>
    </lineage>
</organism>
<evidence type="ECO:0000256" key="5">
    <source>
        <dbReference type="ARBA" id="ARBA00023239"/>
    </source>
</evidence>
<gene>
    <name evidence="7" type="primary">mltG</name>
    <name evidence="8" type="ORF">J2Z66_007334</name>
</gene>
<evidence type="ECO:0000313" key="9">
    <source>
        <dbReference type="Proteomes" id="UP001519287"/>
    </source>
</evidence>
<dbReference type="PANTHER" id="PTHR30518">
    <property type="entry name" value="ENDOLYTIC MUREIN TRANSGLYCOSYLASE"/>
    <property type="match status" value="1"/>
</dbReference>
<dbReference type="HAMAP" id="MF_02065">
    <property type="entry name" value="MltG"/>
    <property type="match status" value="1"/>
</dbReference>
<dbReference type="Proteomes" id="UP001519287">
    <property type="component" value="Unassembled WGS sequence"/>
</dbReference>
<keyword evidence="6 7" id="KW-0961">Cell wall biogenesis/degradation</keyword>
<comment type="function">
    <text evidence="7">Functions as a peptidoglycan terminase that cleaves nascent peptidoglycan strands endolytically to terminate their elongation.</text>
</comment>
<comment type="caution">
    <text evidence="8">The sequence shown here is derived from an EMBL/GenBank/DDBJ whole genome shotgun (WGS) entry which is preliminary data.</text>
</comment>
<feature type="transmembrane region" description="Helical" evidence="7">
    <location>
        <begin position="21"/>
        <end position="41"/>
    </location>
</feature>
<evidence type="ECO:0000256" key="6">
    <source>
        <dbReference type="ARBA" id="ARBA00023316"/>
    </source>
</evidence>
<evidence type="ECO:0000256" key="2">
    <source>
        <dbReference type="ARBA" id="ARBA00022692"/>
    </source>
</evidence>
<comment type="catalytic activity">
    <reaction evidence="7">
        <text>a peptidoglycan chain = a peptidoglycan chain with N-acetyl-1,6-anhydromuramyl-[peptide] at the reducing end + a peptidoglycan chain with N-acetylglucosamine at the non-reducing end.</text>
        <dbReference type="EC" id="4.2.2.29"/>
    </reaction>
</comment>
<feature type="site" description="Important for catalytic activity" evidence="7">
    <location>
        <position position="247"/>
    </location>
</feature>
<dbReference type="Pfam" id="PF02618">
    <property type="entry name" value="YceG"/>
    <property type="match status" value="1"/>
</dbReference>
<evidence type="ECO:0000256" key="1">
    <source>
        <dbReference type="ARBA" id="ARBA00022475"/>
    </source>
</evidence>
<reference evidence="8 9" key="1">
    <citation type="submission" date="2021-03" db="EMBL/GenBank/DDBJ databases">
        <title>Genomic Encyclopedia of Type Strains, Phase IV (KMG-IV): sequencing the most valuable type-strain genomes for metagenomic binning, comparative biology and taxonomic classification.</title>
        <authorList>
            <person name="Goeker M."/>
        </authorList>
    </citation>
    <scope>NUCLEOTIDE SEQUENCE [LARGE SCALE GENOMIC DNA]</scope>
    <source>
        <strain evidence="8 9">DSM 26048</strain>
    </source>
</reference>
<accession>A0ABS4J759</accession>
<keyword evidence="5 7" id="KW-0456">Lyase</keyword>
<dbReference type="EMBL" id="JAGGLB010000037">
    <property type="protein sequence ID" value="MBP1995692.1"/>
    <property type="molecule type" value="Genomic_DNA"/>
</dbReference>
<protein>
    <recommendedName>
        <fullName evidence="7">Endolytic murein transglycosylase</fullName>
        <ecNumber evidence="7">4.2.2.29</ecNumber>
    </recommendedName>
    <alternativeName>
        <fullName evidence="7">Peptidoglycan lytic transglycosylase</fullName>
    </alternativeName>
    <alternativeName>
        <fullName evidence="7">Peptidoglycan polymerization terminase</fullName>
    </alternativeName>
</protein>
<comment type="similarity">
    <text evidence="7">Belongs to the transglycosylase MltG family.</text>
</comment>
<evidence type="ECO:0000256" key="3">
    <source>
        <dbReference type="ARBA" id="ARBA00022989"/>
    </source>
</evidence>
<comment type="subcellular location">
    <subcellularLocation>
        <location evidence="7">Cell membrane</location>
        <topology evidence="7">Single-pass membrane protein</topology>
    </subcellularLocation>
</comment>
<keyword evidence="2 7" id="KW-0812">Transmembrane</keyword>
<keyword evidence="9" id="KW-1185">Reference proteome</keyword>
<keyword evidence="1 7" id="KW-1003">Cell membrane</keyword>
<dbReference type="EC" id="4.2.2.29" evidence="7"/>
<dbReference type="CDD" id="cd08010">
    <property type="entry name" value="MltG_like"/>
    <property type="match status" value="1"/>
</dbReference>
<dbReference type="Gene3D" id="3.30.1490.480">
    <property type="entry name" value="Endolytic murein transglycosylase"/>
    <property type="match status" value="2"/>
</dbReference>